<evidence type="ECO:0000313" key="2">
    <source>
        <dbReference type="Proteomes" id="UP001187471"/>
    </source>
</evidence>
<reference evidence="1" key="1">
    <citation type="submission" date="2022-12" db="EMBL/GenBank/DDBJ databases">
        <title>Draft genome assemblies for two species of Escallonia (Escalloniales).</title>
        <authorList>
            <person name="Chanderbali A."/>
            <person name="Dervinis C."/>
            <person name="Anghel I."/>
            <person name="Soltis D."/>
            <person name="Soltis P."/>
            <person name="Zapata F."/>
        </authorList>
    </citation>
    <scope>NUCLEOTIDE SEQUENCE</scope>
    <source>
        <strain evidence="1">UCBG92.1500</strain>
        <tissue evidence="1">Leaf</tissue>
    </source>
</reference>
<proteinExistence type="predicted"/>
<dbReference type="Proteomes" id="UP001187471">
    <property type="component" value="Unassembled WGS sequence"/>
</dbReference>
<gene>
    <name evidence="1" type="ORF">RJ640_025974</name>
</gene>
<dbReference type="AlphaFoldDB" id="A0AA88QKS2"/>
<accession>A0AA88QKS2</accession>
<sequence length="187" mass="20502">MKKGKEILFTVKPQYGFGEEGNQASGDEARNVDGFNNRLLHLLLGNSDSQHSILHGGLHLIHLRILRQPEPAEEPPAAPLHAVPPVLLLFMLLLPLPAYLQHPPFLDLHLHLLLLQPRQVRLEHVRLRGLLPVDGGAATSVLKDFAKILSPMLVLKIAVGTDTVPALALPNVDIAKTGVLAALLYWK</sequence>
<protein>
    <submittedName>
        <fullName evidence="1">Uncharacterized protein</fullName>
    </submittedName>
</protein>
<name>A0AA88QKS2_9ASTE</name>
<evidence type="ECO:0000313" key="1">
    <source>
        <dbReference type="EMBL" id="KAK2966426.1"/>
    </source>
</evidence>
<comment type="caution">
    <text evidence="1">The sequence shown here is derived from an EMBL/GenBank/DDBJ whole genome shotgun (WGS) entry which is preliminary data.</text>
</comment>
<keyword evidence="2" id="KW-1185">Reference proteome</keyword>
<organism evidence="1 2">
    <name type="scientific">Escallonia rubra</name>
    <dbReference type="NCBI Taxonomy" id="112253"/>
    <lineage>
        <taxon>Eukaryota</taxon>
        <taxon>Viridiplantae</taxon>
        <taxon>Streptophyta</taxon>
        <taxon>Embryophyta</taxon>
        <taxon>Tracheophyta</taxon>
        <taxon>Spermatophyta</taxon>
        <taxon>Magnoliopsida</taxon>
        <taxon>eudicotyledons</taxon>
        <taxon>Gunneridae</taxon>
        <taxon>Pentapetalae</taxon>
        <taxon>asterids</taxon>
        <taxon>campanulids</taxon>
        <taxon>Escalloniales</taxon>
        <taxon>Escalloniaceae</taxon>
        <taxon>Escallonia</taxon>
    </lineage>
</organism>
<dbReference type="EMBL" id="JAVXUO010003129">
    <property type="protein sequence ID" value="KAK2966426.1"/>
    <property type="molecule type" value="Genomic_DNA"/>
</dbReference>